<name>A0ABQ9U4X7_SAGOE</name>
<comment type="caution">
    <text evidence="2">The sequence shown here is derived from an EMBL/GenBank/DDBJ whole genome shotgun (WGS) entry which is preliminary data.</text>
</comment>
<keyword evidence="3" id="KW-1185">Reference proteome</keyword>
<accession>A0ABQ9U4X7</accession>
<dbReference type="EMBL" id="JASSZA010000015">
    <property type="protein sequence ID" value="KAK2092113.1"/>
    <property type="molecule type" value="Genomic_DNA"/>
</dbReference>
<proteinExistence type="predicted"/>
<evidence type="ECO:0000313" key="2">
    <source>
        <dbReference type="EMBL" id="KAK2092113.1"/>
    </source>
</evidence>
<protein>
    <submittedName>
        <fullName evidence="2">Uncharacterized protein</fullName>
    </submittedName>
</protein>
<gene>
    <name evidence="2" type="ORF">P7K49_028641</name>
</gene>
<feature type="compositionally biased region" description="Gly residues" evidence="1">
    <location>
        <begin position="53"/>
        <end position="63"/>
    </location>
</feature>
<evidence type="ECO:0000256" key="1">
    <source>
        <dbReference type="SAM" id="MobiDB-lite"/>
    </source>
</evidence>
<evidence type="ECO:0000313" key="3">
    <source>
        <dbReference type="Proteomes" id="UP001266305"/>
    </source>
</evidence>
<reference evidence="2 3" key="1">
    <citation type="submission" date="2023-05" db="EMBL/GenBank/DDBJ databases">
        <title>B98-5 Cell Line De Novo Hybrid Assembly: An Optical Mapping Approach.</title>
        <authorList>
            <person name="Kananen K."/>
            <person name="Auerbach J.A."/>
            <person name="Kautto E."/>
            <person name="Blachly J.S."/>
        </authorList>
    </citation>
    <scope>NUCLEOTIDE SEQUENCE [LARGE SCALE GENOMIC DNA]</scope>
    <source>
        <strain evidence="2">B95-8</strain>
        <tissue evidence="2">Cell line</tissue>
    </source>
</reference>
<organism evidence="2 3">
    <name type="scientific">Saguinus oedipus</name>
    <name type="common">Cotton-top tamarin</name>
    <name type="synonym">Oedipomidas oedipus</name>
    <dbReference type="NCBI Taxonomy" id="9490"/>
    <lineage>
        <taxon>Eukaryota</taxon>
        <taxon>Metazoa</taxon>
        <taxon>Chordata</taxon>
        <taxon>Craniata</taxon>
        <taxon>Vertebrata</taxon>
        <taxon>Euteleostomi</taxon>
        <taxon>Mammalia</taxon>
        <taxon>Eutheria</taxon>
        <taxon>Euarchontoglires</taxon>
        <taxon>Primates</taxon>
        <taxon>Haplorrhini</taxon>
        <taxon>Platyrrhini</taxon>
        <taxon>Cebidae</taxon>
        <taxon>Callitrichinae</taxon>
        <taxon>Saguinus</taxon>
    </lineage>
</organism>
<feature type="region of interest" description="Disordered" evidence="1">
    <location>
        <begin position="16"/>
        <end position="70"/>
    </location>
</feature>
<sequence length="197" mass="20737">MGTQASLLLWGHIQGLETTPDTFPGRATSEEEGATQRSKSSGSFARGAATLGGDPGLFGGGEEAGPQAVEWPPLQPMGTSPPCAGARPSRRAVLTFPTSALPMEMTLMRRDLPGSFRFGMLASMTLALSGQPASVSPCARLARPSGLLVQWRTRFSRHRLGLAARHPRRCLAAGAGGWERWELREGGGSLAMLPQGG</sequence>
<dbReference type="Proteomes" id="UP001266305">
    <property type="component" value="Unassembled WGS sequence"/>
</dbReference>